<name>A0AAI9BYF3_STEMA</name>
<evidence type="ECO:0000256" key="1">
    <source>
        <dbReference type="SAM" id="MobiDB-lite"/>
    </source>
</evidence>
<feature type="compositionally biased region" description="Basic and acidic residues" evidence="1">
    <location>
        <begin position="37"/>
        <end position="48"/>
    </location>
</feature>
<dbReference type="EMBL" id="ABLOJW010000001">
    <property type="protein sequence ID" value="EKT4090786.1"/>
    <property type="molecule type" value="Genomic_DNA"/>
</dbReference>
<sequence length="274" mass="29199">MSEVTNNNDGGQGGAEGQQGSLLNQGGGQGGGQNDWLPEKFRTVKEGGTDLDLEASARKLATSYAELEKSRGTTGTLPKTAAEYVIEGLPDGVNVDEVKGDPLFKGIIDRAHAAGIPQEHVNFFLGEYFGFAPDLLAGNAALSQQDARAELSKVWTDDQAMQQNLGQAFRAVKAFAADGDGAGSLARLQEKFGDDPDFLRFAASVGAELSEDTPISGNPAAEQDWDARIAAIKADPAYMDGKHPQHDQKVRELSALYQKRYGTNQRQLGASATR</sequence>
<proteinExistence type="predicted"/>
<comment type="caution">
    <text evidence="2">The sequence shown here is derived from an EMBL/GenBank/DDBJ whole genome shotgun (WGS) entry which is preliminary data.</text>
</comment>
<reference evidence="2" key="1">
    <citation type="submission" date="2022-07" db="EMBL/GenBank/DDBJ databases">
        <authorList>
            <consortium name="DAFM: The Division of Animal and Food Microbiology"/>
        </authorList>
    </citation>
    <scope>NUCLEOTIDE SEQUENCE</scope>
    <source>
        <strain evidence="2">19MO01SH01-2</strain>
    </source>
</reference>
<accession>A0AAI9BYF3</accession>
<gene>
    <name evidence="2" type="ORF">QEG23_000256</name>
</gene>
<evidence type="ECO:0000313" key="2">
    <source>
        <dbReference type="EMBL" id="EKT4090786.1"/>
    </source>
</evidence>
<dbReference type="AlphaFoldDB" id="A0AAI9BYF3"/>
<evidence type="ECO:0000313" key="3">
    <source>
        <dbReference type="Proteomes" id="UP001218208"/>
    </source>
</evidence>
<feature type="region of interest" description="Disordered" evidence="1">
    <location>
        <begin position="1"/>
        <end position="48"/>
    </location>
</feature>
<organism evidence="2 3">
    <name type="scientific">Stenotrophomonas maltophilia</name>
    <name type="common">Pseudomonas maltophilia</name>
    <name type="synonym">Xanthomonas maltophilia</name>
    <dbReference type="NCBI Taxonomy" id="40324"/>
    <lineage>
        <taxon>Bacteria</taxon>
        <taxon>Pseudomonadati</taxon>
        <taxon>Pseudomonadota</taxon>
        <taxon>Gammaproteobacteria</taxon>
        <taxon>Lysobacterales</taxon>
        <taxon>Lysobacteraceae</taxon>
        <taxon>Stenotrophomonas</taxon>
        <taxon>Stenotrophomonas maltophilia group</taxon>
    </lineage>
</organism>
<dbReference type="Proteomes" id="UP001218208">
    <property type="component" value="Unassembled WGS sequence"/>
</dbReference>
<protein>
    <submittedName>
        <fullName evidence="2">Uncharacterized protein</fullName>
    </submittedName>
</protein>